<dbReference type="EMBL" id="LR743512">
    <property type="protein sequence ID" value="CAA2145553.1"/>
    <property type="molecule type" value="Genomic_DNA"/>
</dbReference>
<evidence type="ECO:0000313" key="2">
    <source>
        <dbReference type="EMBL" id="CAA2145553.1"/>
    </source>
</evidence>
<proteinExistence type="predicted"/>
<accession>A0A679KDW5</accession>
<organism evidence="2">
    <name type="scientific">Methylobacterium bullatum</name>
    <dbReference type="NCBI Taxonomy" id="570505"/>
    <lineage>
        <taxon>Bacteria</taxon>
        <taxon>Pseudomonadati</taxon>
        <taxon>Pseudomonadota</taxon>
        <taxon>Alphaproteobacteria</taxon>
        <taxon>Hyphomicrobiales</taxon>
        <taxon>Methylobacteriaceae</taxon>
        <taxon>Methylobacterium</taxon>
    </lineage>
</organism>
<keyword evidence="2" id="KW-0614">Plasmid</keyword>
<dbReference type="AlphaFoldDB" id="A0A679KDW5"/>
<gene>
    <name evidence="2" type="ORF">MBLL_04679</name>
</gene>
<dbReference type="RefSeq" id="WP_056162182.1">
    <property type="nucleotide sequence ID" value="NZ_LR743512.1"/>
</dbReference>
<reference evidence="2" key="1">
    <citation type="submission" date="2019-12" db="EMBL/GenBank/DDBJ databases">
        <authorList>
            <person name="Cremers G."/>
        </authorList>
    </citation>
    <scope>NUCLEOTIDE SEQUENCE</scope>
    <source>
        <strain evidence="2">Mbul2</strain>
        <plasmid evidence="2">3</plasmid>
    </source>
</reference>
<protein>
    <submittedName>
        <fullName evidence="2">Uncharacterized protein</fullName>
    </submittedName>
</protein>
<sequence>MSTVRAEGYIEALAGMRATIQHRIYEPDITNDGKLELLHLLSMLDDMLKRGQPHEEPDNAAPEPLSGSF</sequence>
<feature type="region of interest" description="Disordered" evidence="1">
    <location>
        <begin position="49"/>
        <end position="69"/>
    </location>
</feature>
<name>A0A679KDW5_9HYPH</name>
<geneLocation type="plasmid" evidence="2">
    <name>3</name>
</geneLocation>
<evidence type="ECO:0000256" key="1">
    <source>
        <dbReference type="SAM" id="MobiDB-lite"/>
    </source>
</evidence>